<dbReference type="OrthoDB" id="9791416at2"/>
<dbReference type="EMBL" id="QYUQ01000002">
    <property type="protein sequence ID" value="RJG03281.1"/>
    <property type="molecule type" value="Genomic_DNA"/>
</dbReference>
<dbReference type="InterPro" id="IPR045336">
    <property type="entry name" value="MmgE_PrpD_N"/>
</dbReference>
<dbReference type="Gene3D" id="3.30.1330.120">
    <property type="entry name" value="2-methylcitrate dehydratase PrpD"/>
    <property type="match status" value="1"/>
</dbReference>
<dbReference type="PANTHER" id="PTHR16943">
    <property type="entry name" value="2-METHYLCITRATE DEHYDRATASE-RELATED"/>
    <property type="match status" value="1"/>
</dbReference>
<evidence type="ECO:0000313" key="4">
    <source>
        <dbReference type="EMBL" id="RJG03281.1"/>
    </source>
</evidence>
<reference evidence="5" key="1">
    <citation type="submission" date="2018-09" db="EMBL/GenBank/DDBJ databases">
        <authorList>
            <person name="Zhu H."/>
        </authorList>
    </citation>
    <scope>NUCLEOTIDE SEQUENCE [LARGE SCALE GENOMIC DNA]</scope>
    <source>
        <strain evidence="5">K1S02-23</strain>
    </source>
</reference>
<feature type="domain" description="MmgE/PrpD N-terminal" evidence="2">
    <location>
        <begin position="11"/>
        <end position="246"/>
    </location>
</feature>
<dbReference type="InterPro" id="IPR036148">
    <property type="entry name" value="MmgE/PrpD_sf"/>
</dbReference>
<accession>A0A3A3G5R6</accession>
<evidence type="ECO:0000259" key="3">
    <source>
        <dbReference type="Pfam" id="PF19305"/>
    </source>
</evidence>
<dbReference type="Gene3D" id="1.10.4100.10">
    <property type="entry name" value="2-methylcitrate dehydratase PrpD"/>
    <property type="match status" value="1"/>
</dbReference>
<dbReference type="InterPro" id="IPR005656">
    <property type="entry name" value="MmgE_PrpD"/>
</dbReference>
<evidence type="ECO:0000256" key="1">
    <source>
        <dbReference type="ARBA" id="ARBA00006174"/>
    </source>
</evidence>
<dbReference type="InterPro" id="IPR042188">
    <property type="entry name" value="MmgE/PrpD_sf_2"/>
</dbReference>
<dbReference type="InterPro" id="IPR045337">
    <property type="entry name" value="MmgE_PrpD_C"/>
</dbReference>
<name>A0A3A3G5R6_9BURK</name>
<sequence length="444" mass="46471">MAQLERFGQALAAFATDVEATPLPGFYSSAFLNWFGCALAGSRSQTVERAMAFHLADAPGKLLPPIGRREGLGASASVLIDCLSSACLAYDDIHFETTLHPTGPVAAAILGLSRCRPVSGADALHALRVGMEVECRVSLAMLGARTGSARGWYPTGIAGGIGAAAAVGRLLGFDAARMETAFGLAAARASGTRGTHGAMSAYWVPAVAAESGYVAARLAEVGFTCLPASLTGANGLVRQMAPQPDLTAALDGLGNHYICEATACKPYPFGFIAHAVIKCCLDLHARQKASGDLDRLVLQVSSTAAMLGNKPQPTSVFDAQVSLQFIAARVLSDPTLAFEPLPEDITIEQGVARIASRVEIERVEGLQDQQCRCLATYRDGSEYVVTCDVAPGAPGNLPSTAEVEAKFVRLASSIVGVHAAEQLLGSLREIHEMADISDLLSRSW</sequence>
<feature type="domain" description="MmgE/PrpD C-terminal" evidence="3">
    <location>
        <begin position="267"/>
        <end position="421"/>
    </location>
</feature>
<comment type="similarity">
    <text evidence="1">Belongs to the PrpD family.</text>
</comment>
<dbReference type="Pfam" id="PF03972">
    <property type="entry name" value="MmgE_PrpD_N"/>
    <property type="match status" value="1"/>
</dbReference>
<dbReference type="Proteomes" id="UP000266327">
    <property type="component" value="Unassembled WGS sequence"/>
</dbReference>
<dbReference type="SUPFAM" id="SSF103378">
    <property type="entry name" value="2-methylcitrate dehydratase PrpD"/>
    <property type="match status" value="1"/>
</dbReference>
<protein>
    <recommendedName>
        <fullName evidence="6">2-methylcitrate dehydratase</fullName>
    </recommendedName>
</protein>
<keyword evidence="5" id="KW-1185">Reference proteome</keyword>
<dbReference type="Pfam" id="PF19305">
    <property type="entry name" value="MmgE_PrpD_C"/>
    <property type="match status" value="1"/>
</dbReference>
<dbReference type="AlphaFoldDB" id="A0A3A3G5R6"/>
<organism evidence="4 5">
    <name type="scientific">Noviherbaspirillum sedimenti</name>
    <dbReference type="NCBI Taxonomy" id="2320865"/>
    <lineage>
        <taxon>Bacteria</taxon>
        <taxon>Pseudomonadati</taxon>
        <taxon>Pseudomonadota</taxon>
        <taxon>Betaproteobacteria</taxon>
        <taxon>Burkholderiales</taxon>
        <taxon>Oxalobacteraceae</taxon>
        <taxon>Noviherbaspirillum</taxon>
    </lineage>
</organism>
<proteinExistence type="inferred from homology"/>
<gene>
    <name evidence="4" type="ORF">D3878_18195</name>
</gene>
<evidence type="ECO:0000313" key="5">
    <source>
        <dbReference type="Proteomes" id="UP000266327"/>
    </source>
</evidence>
<comment type="caution">
    <text evidence="4">The sequence shown here is derived from an EMBL/GenBank/DDBJ whole genome shotgun (WGS) entry which is preliminary data.</text>
</comment>
<dbReference type="GO" id="GO:0016829">
    <property type="term" value="F:lyase activity"/>
    <property type="evidence" value="ECO:0007669"/>
    <property type="project" value="InterPro"/>
</dbReference>
<evidence type="ECO:0000259" key="2">
    <source>
        <dbReference type="Pfam" id="PF03972"/>
    </source>
</evidence>
<dbReference type="RefSeq" id="WP_119786776.1">
    <property type="nucleotide sequence ID" value="NZ_QYUQ01000002.1"/>
</dbReference>
<evidence type="ECO:0008006" key="6">
    <source>
        <dbReference type="Google" id="ProtNLM"/>
    </source>
</evidence>
<dbReference type="InterPro" id="IPR042183">
    <property type="entry name" value="MmgE/PrpD_sf_1"/>
</dbReference>
<dbReference type="PANTHER" id="PTHR16943:SF8">
    <property type="entry name" value="2-METHYLCITRATE DEHYDRATASE"/>
    <property type="match status" value="1"/>
</dbReference>